<keyword evidence="9" id="KW-1185">Reference proteome</keyword>
<keyword evidence="4 7" id="KW-1133">Transmembrane helix</keyword>
<evidence type="ECO:0000256" key="1">
    <source>
        <dbReference type="ARBA" id="ARBA00004141"/>
    </source>
</evidence>
<dbReference type="SUPFAM" id="SSF103473">
    <property type="entry name" value="MFS general substrate transporter"/>
    <property type="match status" value="1"/>
</dbReference>
<dbReference type="OrthoDB" id="4139357at2759"/>
<evidence type="ECO:0000313" key="8">
    <source>
        <dbReference type="EMBL" id="KAH0960288.1"/>
    </source>
</evidence>
<evidence type="ECO:0000313" key="9">
    <source>
        <dbReference type="Proteomes" id="UP000824596"/>
    </source>
</evidence>
<sequence length="399" mass="43215">MSTPPAPKTCSPAATASSSSSLGPPPPDVDVSGLDGLSLAERKCALVDREPDAQGMGRYRWYVWGLCSFGYFLALLWAQAFGLRLPRPRRLVGFGVGGNIPIDGAIFLEFIPQRRRFLLACLSVFQPASVIVCSALAFAFIPGNSCAPNFPCCPRADNMGWRYLLFTLGGLTLAVFFMRTLVFTCQETPKFLIYRCRDAKAIETMAHVAKTNNTRCRLTLDVFDFVQPQHDCHQVRSELSPLSSTLAASLLPASTSPHPGLQNGAASIGLEHTYASYIYYYGPGIVAVLLGAFDSRVPAIGQKWTMVASAACMGASIFLLSQVDTPAKSEGFFVLEYFFQSMFNASLYGRSEAGVNAVLYLAGSVRLGCVLTTALLPTRIVEDYSDRGSKAHKVVPAQP</sequence>
<organism evidence="8 9">
    <name type="scientific">Hirsutella rhossiliensis</name>
    <dbReference type="NCBI Taxonomy" id="111463"/>
    <lineage>
        <taxon>Eukaryota</taxon>
        <taxon>Fungi</taxon>
        <taxon>Dikarya</taxon>
        <taxon>Ascomycota</taxon>
        <taxon>Pezizomycotina</taxon>
        <taxon>Sordariomycetes</taxon>
        <taxon>Hypocreomycetidae</taxon>
        <taxon>Hypocreales</taxon>
        <taxon>Ophiocordycipitaceae</taxon>
        <taxon>Hirsutella</taxon>
    </lineage>
</organism>
<evidence type="ECO:0000256" key="7">
    <source>
        <dbReference type="SAM" id="Phobius"/>
    </source>
</evidence>
<evidence type="ECO:0000256" key="5">
    <source>
        <dbReference type="ARBA" id="ARBA00023136"/>
    </source>
</evidence>
<evidence type="ECO:0000256" key="4">
    <source>
        <dbReference type="ARBA" id="ARBA00022989"/>
    </source>
</evidence>
<protein>
    <submittedName>
        <fullName evidence="8">Membrane transporter</fullName>
    </submittedName>
</protein>
<evidence type="ECO:0000256" key="3">
    <source>
        <dbReference type="ARBA" id="ARBA00022692"/>
    </source>
</evidence>
<keyword evidence="5 7" id="KW-0472">Membrane</keyword>
<dbReference type="Proteomes" id="UP000824596">
    <property type="component" value="Unassembled WGS sequence"/>
</dbReference>
<comment type="caution">
    <text evidence="8">The sequence shown here is derived from an EMBL/GenBank/DDBJ whole genome shotgun (WGS) entry which is preliminary data.</text>
</comment>
<dbReference type="PANTHER" id="PTHR23511">
    <property type="entry name" value="SYNAPTIC VESICLE GLYCOPROTEIN 2"/>
    <property type="match status" value="1"/>
</dbReference>
<reference evidence="8" key="1">
    <citation type="submission" date="2021-09" db="EMBL/GenBank/DDBJ databases">
        <title>A high-quality genome of the endoparasitic fungus Hirsutella rhossiliensis with a comparison of Hirsutella genomes reveals transposable elements contributing to genome size variation.</title>
        <authorList>
            <person name="Lin R."/>
            <person name="Jiao Y."/>
            <person name="Sun X."/>
            <person name="Ling J."/>
            <person name="Xie B."/>
            <person name="Cheng X."/>
        </authorList>
    </citation>
    <scope>NUCLEOTIDE SEQUENCE</scope>
    <source>
        <strain evidence="8">HR02</strain>
    </source>
</reference>
<comment type="subcellular location">
    <subcellularLocation>
        <location evidence="1">Membrane</location>
        <topology evidence="1">Multi-pass membrane protein</topology>
    </subcellularLocation>
</comment>
<dbReference type="Gene3D" id="1.20.1250.20">
    <property type="entry name" value="MFS general substrate transporter like domains"/>
    <property type="match status" value="1"/>
</dbReference>
<feature type="region of interest" description="Disordered" evidence="6">
    <location>
        <begin position="1"/>
        <end position="28"/>
    </location>
</feature>
<dbReference type="InterPro" id="IPR036259">
    <property type="entry name" value="MFS_trans_sf"/>
</dbReference>
<dbReference type="PANTHER" id="PTHR23511:SF3">
    <property type="entry name" value="MAJOR FACILITATOR SUPERFAMILY (MFS) PROFILE DOMAIN-CONTAINING PROTEIN"/>
    <property type="match status" value="1"/>
</dbReference>
<dbReference type="AlphaFoldDB" id="A0A9P8SEX9"/>
<evidence type="ECO:0000256" key="2">
    <source>
        <dbReference type="ARBA" id="ARBA00022448"/>
    </source>
</evidence>
<feature type="transmembrane region" description="Helical" evidence="7">
    <location>
        <begin position="61"/>
        <end position="81"/>
    </location>
</feature>
<dbReference type="EMBL" id="JAIZPD010000010">
    <property type="protein sequence ID" value="KAH0960288.1"/>
    <property type="molecule type" value="Genomic_DNA"/>
</dbReference>
<dbReference type="GeneID" id="68357572"/>
<name>A0A9P8SEX9_9HYPO</name>
<feature type="compositionally biased region" description="Low complexity" evidence="6">
    <location>
        <begin position="8"/>
        <end position="22"/>
    </location>
</feature>
<keyword evidence="3 7" id="KW-0812">Transmembrane</keyword>
<dbReference type="GO" id="GO:0016020">
    <property type="term" value="C:membrane"/>
    <property type="evidence" value="ECO:0007669"/>
    <property type="project" value="UniProtKB-SubCell"/>
</dbReference>
<evidence type="ECO:0000256" key="6">
    <source>
        <dbReference type="SAM" id="MobiDB-lite"/>
    </source>
</evidence>
<feature type="transmembrane region" description="Helical" evidence="7">
    <location>
        <begin position="117"/>
        <end position="141"/>
    </location>
</feature>
<dbReference type="RefSeq" id="XP_044717801.1">
    <property type="nucleotide sequence ID" value="XM_044866914.1"/>
</dbReference>
<proteinExistence type="predicted"/>
<keyword evidence="2" id="KW-0813">Transport</keyword>
<gene>
    <name evidence="8" type="ORF">HRG_08443</name>
</gene>
<feature type="transmembrane region" description="Helical" evidence="7">
    <location>
        <begin position="161"/>
        <end position="182"/>
    </location>
</feature>
<accession>A0A9P8SEX9</accession>